<comment type="caution">
    <text evidence="1">The sequence shown here is derived from an EMBL/GenBank/DDBJ whole genome shotgun (WGS) entry which is preliminary data.</text>
</comment>
<dbReference type="Proteomes" id="UP000287124">
    <property type="component" value="Unassembled WGS sequence"/>
</dbReference>
<accession>A0A430LJW3</accession>
<organism evidence="1 2">
    <name type="scientific">Fusarium euwallaceae</name>
    <dbReference type="NCBI Taxonomy" id="1147111"/>
    <lineage>
        <taxon>Eukaryota</taxon>
        <taxon>Fungi</taxon>
        <taxon>Dikarya</taxon>
        <taxon>Ascomycota</taxon>
        <taxon>Pezizomycotina</taxon>
        <taxon>Sordariomycetes</taxon>
        <taxon>Hypocreomycetidae</taxon>
        <taxon>Hypocreales</taxon>
        <taxon>Nectriaceae</taxon>
        <taxon>Fusarium</taxon>
        <taxon>Fusarium solani species complex</taxon>
    </lineage>
</organism>
<gene>
    <name evidence="1" type="ORF">BHE90_009561</name>
</gene>
<dbReference type="AlphaFoldDB" id="A0A430LJW3"/>
<evidence type="ECO:0000313" key="1">
    <source>
        <dbReference type="EMBL" id="RTE75983.1"/>
    </source>
</evidence>
<sequence length="66" mass="7734">MSLLGIHQIYNVPSTGIRQRLNKRGDKRGRTLADCHILLALKHFLHIFLHSHLPTYLVLYIVPTFW</sequence>
<proteinExistence type="predicted"/>
<evidence type="ECO:0000313" key="2">
    <source>
        <dbReference type="Proteomes" id="UP000287124"/>
    </source>
</evidence>
<reference evidence="1 2" key="1">
    <citation type="submission" date="2017-06" db="EMBL/GenBank/DDBJ databases">
        <title>Comparative genomic analysis of Ambrosia Fusariam Clade fungi.</title>
        <authorList>
            <person name="Stajich J.E."/>
            <person name="Carrillo J."/>
            <person name="Kijimoto T."/>
            <person name="Eskalen A."/>
            <person name="O'Donnell K."/>
            <person name="Kasson M."/>
        </authorList>
    </citation>
    <scope>NUCLEOTIDE SEQUENCE [LARGE SCALE GENOMIC DNA]</scope>
    <source>
        <strain evidence="1 2">UCR1854</strain>
    </source>
</reference>
<keyword evidence="2" id="KW-1185">Reference proteome</keyword>
<dbReference type="EMBL" id="MIKF01000168">
    <property type="protein sequence ID" value="RTE75983.1"/>
    <property type="molecule type" value="Genomic_DNA"/>
</dbReference>
<name>A0A430LJW3_9HYPO</name>
<protein>
    <submittedName>
        <fullName evidence="1">Uncharacterized protein</fullName>
    </submittedName>
</protein>